<dbReference type="AlphaFoldDB" id="A0A1S8DKI2"/>
<dbReference type="PANTHER" id="PTHR43840">
    <property type="entry name" value="MITOCHONDRIAL METAL TRANSPORTER 1-RELATED"/>
    <property type="match status" value="1"/>
</dbReference>
<feature type="transmembrane region" description="Helical" evidence="10">
    <location>
        <begin position="164"/>
        <end position="181"/>
    </location>
</feature>
<dbReference type="Gene3D" id="1.20.1510.10">
    <property type="entry name" value="Cation efflux protein transmembrane domain"/>
    <property type="match status" value="1"/>
</dbReference>
<dbReference type="InterPro" id="IPR050291">
    <property type="entry name" value="CDF_Transporter"/>
</dbReference>
<dbReference type="InterPro" id="IPR002524">
    <property type="entry name" value="Cation_efflux"/>
</dbReference>
<feature type="transmembrane region" description="Helical" evidence="10">
    <location>
        <begin position="187"/>
        <end position="205"/>
    </location>
</feature>
<dbReference type="SUPFAM" id="SSF161111">
    <property type="entry name" value="Cation efflux protein transmembrane domain-like"/>
    <property type="match status" value="1"/>
</dbReference>
<feature type="transmembrane region" description="Helical" evidence="10">
    <location>
        <begin position="86"/>
        <end position="108"/>
    </location>
</feature>
<name>A0A1S8DKI2_9GAMM</name>
<feature type="domain" description="Cation efflux protein transmembrane" evidence="11">
    <location>
        <begin position="21"/>
        <end position="212"/>
    </location>
</feature>
<evidence type="ECO:0000256" key="3">
    <source>
        <dbReference type="ARBA" id="ARBA00022448"/>
    </source>
</evidence>
<keyword evidence="8 10" id="KW-1133">Transmembrane helix</keyword>
<dbReference type="GO" id="GO:0015093">
    <property type="term" value="F:ferrous iron transmembrane transporter activity"/>
    <property type="evidence" value="ECO:0007669"/>
    <property type="project" value="TreeGrafter"/>
</dbReference>
<evidence type="ECO:0000313" key="14">
    <source>
        <dbReference type="Proteomes" id="UP000242847"/>
    </source>
</evidence>
<dbReference type="EMBL" id="MUBC01000001">
    <property type="protein sequence ID" value="ONM45844.1"/>
    <property type="molecule type" value="Genomic_DNA"/>
</dbReference>
<keyword evidence="7" id="KW-0862">Zinc</keyword>
<evidence type="ECO:0000256" key="4">
    <source>
        <dbReference type="ARBA" id="ARBA00022475"/>
    </source>
</evidence>
<protein>
    <submittedName>
        <fullName evidence="13">Divalent metal cation transporter FieF</fullName>
    </submittedName>
</protein>
<sequence>MDKPQATGEERARLLRLATRASVAVALILIVLKATVWISTGSVSLLAGLIDSLMDAVASIINLFAVGYALKPADKEHRFGHGKAEALAGLAQSAFITGSAVLVLLQGVNRLLNPEPLDTAWAGVAVMVFSIAATLGLLAIQKHVIARTNSTAVGADSLHYRSDLLLNLSIIIALLLAHFGIQQADALFGLGIALFIGYGAVRIGLDAIQILMDHELPDEVRAEALRIARSVPDVIDVHDLRTRQSGQHWFMQLHLELPATLTLADAHERGEQARLAIMARYPQADVLVHKDPA</sequence>
<keyword evidence="5" id="KW-0408">Iron</keyword>
<dbReference type="Pfam" id="PF01545">
    <property type="entry name" value="Cation_efflux"/>
    <property type="match status" value="1"/>
</dbReference>
<evidence type="ECO:0000256" key="7">
    <source>
        <dbReference type="ARBA" id="ARBA00022906"/>
    </source>
</evidence>
<dbReference type="GO" id="GO:0006882">
    <property type="term" value="P:intracellular zinc ion homeostasis"/>
    <property type="evidence" value="ECO:0007669"/>
    <property type="project" value="TreeGrafter"/>
</dbReference>
<feature type="domain" description="Cation efflux protein cytoplasmic" evidence="12">
    <location>
        <begin position="216"/>
        <end position="292"/>
    </location>
</feature>
<feature type="transmembrane region" description="Helical" evidence="10">
    <location>
        <begin position="45"/>
        <end position="65"/>
    </location>
</feature>
<dbReference type="InterPro" id="IPR058533">
    <property type="entry name" value="Cation_efflux_TM"/>
</dbReference>
<evidence type="ECO:0000256" key="9">
    <source>
        <dbReference type="ARBA" id="ARBA00023136"/>
    </source>
</evidence>
<comment type="similarity">
    <text evidence="2">Belongs to the cation diffusion facilitator (CDF) transporter (TC 2.A.4) family. FieF subfamily.</text>
</comment>
<evidence type="ECO:0000256" key="10">
    <source>
        <dbReference type="SAM" id="Phobius"/>
    </source>
</evidence>
<dbReference type="FunFam" id="1.20.1510.10:FF:000001">
    <property type="entry name" value="Ferrous-iron efflux pump FieF"/>
    <property type="match status" value="1"/>
</dbReference>
<dbReference type="GO" id="GO:0015086">
    <property type="term" value="F:cadmium ion transmembrane transporter activity"/>
    <property type="evidence" value="ECO:0007669"/>
    <property type="project" value="TreeGrafter"/>
</dbReference>
<organism evidence="13 14">
    <name type="scientific">Halopseudomonas pachastrellae</name>
    <dbReference type="NCBI Taxonomy" id="254161"/>
    <lineage>
        <taxon>Bacteria</taxon>
        <taxon>Pseudomonadati</taxon>
        <taxon>Pseudomonadota</taxon>
        <taxon>Gammaproteobacteria</taxon>
        <taxon>Pseudomonadales</taxon>
        <taxon>Pseudomonadaceae</taxon>
        <taxon>Halopseudomonas</taxon>
    </lineage>
</organism>
<keyword evidence="5" id="KW-0410">Iron transport</keyword>
<dbReference type="SUPFAM" id="SSF160240">
    <property type="entry name" value="Cation efflux protein cytoplasmic domain-like"/>
    <property type="match status" value="1"/>
</dbReference>
<evidence type="ECO:0000256" key="8">
    <source>
        <dbReference type="ARBA" id="ARBA00022989"/>
    </source>
</evidence>
<evidence type="ECO:0000256" key="5">
    <source>
        <dbReference type="ARBA" id="ARBA00022496"/>
    </source>
</evidence>
<evidence type="ECO:0000313" key="13">
    <source>
        <dbReference type="EMBL" id="ONM45844.1"/>
    </source>
</evidence>
<dbReference type="PANTHER" id="PTHR43840:SF41">
    <property type="entry name" value="CATION-EFFLUX PUMP FIEF"/>
    <property type="match status" value="1"/>
</dbReference>
<feature type="transmembrane region" description="Helical" evidence="10">
    <location>
        <begin position="120"/>
        <end position="140"/>
    </location>
</feature>
<keyword evidence="7" id="KW-0406">Ion transport</keyword>
<keyword evidence="7" id="KW-0864">Zinc transport</keyword>
<dbReference type="Gene3D" id="3.30.70.1350">
    <property type="entry name" value="Cation efflux protein, cytoplasmic domain"/>
    <property type="match status" value="1"/>
</dbReference>
<dbReference type="InterPro" id="IPR027470">
    <property type="entry name" value="Cation_efflux_CTD"/>
</dbReference>
<dbReference type="STRING" id="254161.SAMN05216256_10474"/>
<gene>
    <name evidence="13" type="primary">fieF</name>
    <name evidence="13" type="ORF">BXT89_00670</name>
</gene>
<dbReference type="OrthoDB" id="9806522at2"/>
<keyword evidence="14" id="KW-1185">Reference proteome</keyword>
<proteinExistence type="inferred from homology"/>
<dbReference type="Pfam" id="PF16916">
    <property type="entry name" value="ZT_dimer"/>
    <property type="match status" value="1"/>
</dbReference>
<keyword evidence="3" id="KW-0813">Transport</keyword>
<dbReference type="GO" id="GO:0005886">
    <property type="term" value="C:plasma membrane"/>
    <property type="evidence" value="ECO:0007669"/>
    <property type="project" value="TreeGrafter"/>
</dbReference>
<keyword evidence="9 10" id="KW-0472">Membrane</keyword>
<keyword evidence="6 10" id="KW-0812">Transmembrane</keyword>
<dbReference type="NCBIfam" id="TIGR01297">
    <property type="entry name" value="CDF"/>
    <property type="match status" value="1"/>
</dbReference>
<dbReference type="RefSeq" id="WP_083723641.1">
    <property type="nucleotide sequence ID" value="NZ_FOUD01000004.1"/>
</dbReference>
<evidence type="ECO:0000256" key="2">
    <source>
        <dbReference type="ARBA" id="ARBA00010212"/>
    </source>
</evidence>
<comment type="caution">
    <text evidence="13">The sequence shown here is derived from an EMBL/GenBank/DDBJ whole genome shotgun (WGS) entry which is preliminary data.</text>
</comment>
<evidence type="ECO:0000256" key="1">
    <source>
        <dbReference type="ARBA" id="ARBA00004141"/>
    </source>
</evidence>
<feature type="transmembrane region" description="Helical" evidence="10">
    <location>
        <begin position="21"/>
        <end position="39"/>
    </location>
</feature>
<evidence type="ECO:0000259" key="11">
    <source>
        <dbReference type="Pfam" id="PF01545"/>
    </source>
</evidence>
<dbReference type="GO" id="GO:0015341">
    <property type="term" value="F:zinc efflux antiporter activity"/>
    <property type="evidence" value="ECO:0007669"/>
    <property type="project" value="TreeGrafter"/>
</dbReference>
<dbReference type="Proteomes" id="UP000242847">
    <property type="component" value="Unassembled WGS sequence"/>
</dbReference>
<reference evidence="13 14" key="1">
    <citation type="submission" date="2017-01" db="EMBL/GenBank/DDBJ databases">
        <title>Draft genome sequence of Pseudomonas pachastrellae type strain CCUG 46540T from a deep sea.</title>
        <authorList>
            <person name="Gomila M."/>
            <person name="Mulet M."/>
            <person name="Lalucat J."/>
            <person name="Garcia-Valdes E."/>
        </authorList>
    </citation>
    <scope>NUCLEOTIDE SEQUENCE [LARGE SCALE GENOMIC DNA]</scope>
    <source>
        <strain evidence="13 14">CCUG 46540</strain>
    </source>
</reference>
<dbReference type="InterPro" id="IPR027469">
    <property type="entry name" value="Cation_efflux_TMD_sf"/>
</dbReference>
<comment type="subcellular location">
    <subcellularLocation>
        <location evidence="1">Membrane</location>
        <topology evidence="1">Multi-pass membrane protein</topology>
    </subcellularLocation>
</comment>
<evidence type="ECO:0000256" key="6">
    <source>
        <dbReference type="ARBA" id="ARBA00022692"/>
    </source>
</evidence>
<dbReference type="InterPro" id="IPR036837">
    <property type="entry name" value="Cation_efflux_CTD_sf"/>
</dbReference>
<evidence type="ECO:0000259" key="12">
    <source>
        <dbReference type="Pfam" id="PF16916"/>
    </source>
</evidence>
<accession>A0A1S8DKI2</accession>
<keyword evidence="4" id="KW-1003">Cell membrane</keyword>